<organism evidence="1 2">
    <name type="scientific">Hypholoma sublateritium (strain FD-334 SS-4)</name>
    <dbReference type="NCBI Taxonomy" id="945553"/>
    <lineage>
        <taxon>Eukaryota</taxon>
        <taxon>Fungi</taxon>
        <taxon>Dikarya</taxon>
        <taxon>Basidiomycota</taxon>
        <taxon>Agaricomycotina</taxon>
        <taxon>Agaricomycetes</taxon>
        <taxon>Agaricomycetidae</taxon>
        <taxon>Agaricales</taxon>
        <taxon>Agaricineae</taxon>
        <taxon>Strophariaceae</taxon>
        <taxon>Hypholoma</taxon>
    </lineage>
</organism>
<evidence type="ECO:0000313" key="2">
    <source>
        <dbReference type="Proteomes" id="UP000054270"/>
    </source>
</evidence>
<protein>
    <submittedName>
        <fullName evidence="1">Uncharacterized protein</fullName>
    </submittedName>
</protein>
<reference evidence="2" key="1">
    <citation type="submission" date="2014-04" db="EMBL/GenBank/DDBJ databases">
        <title>Evolutionary Origins and Diversification of the Mycorrhizal Mutualists.</title>
        <authorList>
            <consortium name="DOE Joint Genome Institute"/>
            <consortium name="Mycorrhizal Genomics Consortium"/>
            <person name="Kohler A."/>
            <person name="Kuo A."/>
            <person name="Nagy L.G."/>
            <person name="Floudas D."/>
            <person name="Copeland A."/>
            <person name="Barry K.W."/>
            <person name="Cichocki N."/>
            <person name="Veneault-Fourrey C."/>
            <person name="LaButti K."/>
            <person name="Lindquist E.A."/>
            <person name="Lipzen A."/>
            <person name="Lundell T."/>
            <person name="Morin E."/>
            <person name="Murat C."/>
            <person name="Riley R."/>
            <person name="Ohm R."/>
            <person name="Sun H."/>
            <person name="Tunlid A."/>
            <person name="Henrissat B."/>
            <person name="Grigoriev I.V."/>
            <person name="Hibbett D.S."/>
            <person name="Martin F."/>
        </authorList>
    </citation>
    <scope>NUCLEOTIDE SEQUENCE [LARGE SCALE GENOMIC DNA]</scope>
    <source>
        <strain evidence="2">FD-334 SS-4</strain>
    </source>
</reference>
<name>A0A0D2P532_HYPSF</name>
<sequence>MAVSAPYLSIVSLSPSSSLRSLFAPSTSLYPGLSAAPKTTTPSRLRARAAANACAPPLLSLYVRARTALLFLRYSFFHFLHISPAVVCHNHVLFIPSQFNYGSVLQLNACE</sequence>
<dbReference type="AlphaFoldDB" id="A0A0D2P532"/>
<accession>A0A0D2P532</accession>
<evidence type="ECO:0000313" key="1">
    <source>
        <dbReference type="EMBL" id="KJA26024.1"/>
    </source>
</evidence>
<proteinExistence type="predicted"/>
<dbReference type="EMBL" id="KN817529">
    <property type="protein sequence ID" value="KJA26024.1"/>
    <property type="molecule type" value="Genomic_DNA"/>
</dbReference>
<keyword evidence="2" id="KW-1185">Reference proteome</keyword>
<gene>
    <name evidence="1" type="ORF">HYPSUDRAFT_199256</name>
</gene>
<dbReference type="Proteomes" id="UP000054270">
    <property type="component" value="Unassembled WGS sequence"/>
</dbReference>